<evidence type="ECO:0000313" key="1">
    <source>
        <dbReference type="EMBL" id="KAL2065187.1"/>
    </source>
</evidence>
<dbReference type="EMBL" id="JAZHXI010000012">
    <property type="protein sequence ID" value="KAL2065187.1"/>
    <property type="molecule type" value="Genomic_DNA"/>
</dbReference>
<gene>
    <name evidence="1" type="ORF">VTL71DRAFT_2856</name>
</gene>
<keyword evidence="2" id="KW-1185">Reference proteome</keyword>
<reference evidence="1 2" key="1">
    <citation type="journal article" date="2024" name="Commun. Biol.">
        <title>Comparative genomic analysis of thermophilic fungi reveals convergent evolutionary adaptations and gene losses.</title>
        <authorList>
            <person name="Steindorff A.S."/>
            <person name="Aguilar-Pontes M.V."/>
            <person name="Robinson A.J."/>
            <person name="Andreopoulos B."/>
            <person name="LaButti K."/>
            <person name="Kuo A."/>
            <person name="Mondo S."/>
            <person name="Riley R."/>
            <person name="Otillar R."/>
            <person name="Haridas S."/>
            <person name="Lipzen A."/>
            <person name="Grimwood J."/>
            <person name="Schmutz J."/>
            <person name="Clum A."/>
            <person name="Reid I.D."/>
            <person name="Moisan M.C."/>
            <person name="Butler G."/>
            <person name="Nguyen T.T.M."/>
            <person name="Dewar K."/>
            <person name="Conant G."/>
            <person name="Drula E."/>
            <person name="Henrissat B."/>
            <person name="Hansel C."/>
            <person name="Singer S."/>
            <person name="Hutchinson M.I."/>
            <person name="de Vries R.P."/>
            <person name="Natvig D.O."/>
            <person name="Powell A.J."/>
            <person name="Tsang A."/>
            <person name="Grigoriev I.V."/>
        </authorList>
    </citation>
    <scope>NUCLEOTIDE SEQUENCE [LARGE SCALE GENOMIC DNA]</scope>
    <source>
        <strain evidence="1 2">CBS 494.80</strain>
    </source>
</reference>
<organism evidence="1 2">
    <name type="scientific">Oculimacula yallundae</name>
    <dbReference type="NCBI Taxonomy" id="86028"/>
    <lineage>
        <taxon>Eukaryota</taxon>
        <taxon>Fungi</taxon>
        <taxon>Dikarya</taxon>
        <taxon>Ascomycota</taxon>
        <taxon>Pezizomycotina</taxon>
        <taxon>Leotiomycetes</taxon>
        <taxon>Helotiales</taxon>
        <taxon>Ploettnerulaceae</taxon>
        <taxon>Oculimacula</taxon>
    </lineage>
</organism>
<protein>
    <submittedName>
        <fullName evidence="1">Uncharacterized protein</fullName>
    </submittedName>
</protein>
<evidence type="ECO:0000313" key="2">
    <source>
        <dbReference type="Proteomes" id="UP001595075"/>
    </source>
</evidence>
<name>A0ABR4C6A7_9HELO</name>
<dbReference type="Proteomes" id="UP001595075">
    <property type="component" value="Unassembled WGS sequence"/>
</dbReference>
<accession>A0ABR4C6A7</accession>
<comment type="caution">
    <text evidence="1">The sequence shown here is derived from an EMBL/GenBank/DDBJ whole genome shotgun (WGS) entry which is preliminary data.</text>
</comment>
<proteinExistence type="predicted"/>
<sequence length="46" mass="5098">MACRLESLVHPGSIWPADSNPAQPYAPIESQLIPPLAIKKTRKWSV</sequence>